<dbReference type="EMBL" id="GBRH01231504">
    <property type="protein sequence ID" value="JAD66391.1"/>
    <property type="molecule type" value="Transcribed_RNA"/>
</dbReference>
<proteinExistence type="predicted"/>
<reference evidence="1" key="1">
    <citation type="submission" date="2014-09" db="EMBL/GenBank/DDBJ databases">
        <authorList>
            <person name="Magalhaes I.L.F."/>
            <person name="Oliveira U."/>
            <person name="Santos F.R."/>
            <person name="Vidigal T.H.D.A."/>
            <person name="Brescovit A.D."/>
            <person name="Santos A.J."/>
        </authorList>
    </citation>
    <scope>NUCLEOTIDE SEQUENCE</scope>
    <source>
        <tissue evidence="1">Shoot tissue taken approximately 20 cm above the soil surface</tissue>
    </source>
</reference>
<reference evidence="1" key="2">
    <citation type="journal article" date="2015" name="Data Brief">
        <title>Shoot transcriptome of the giant reed, Arundo donax.</title>
        <authorList>
            <person name="Barrero R.A."/>
            <person name="Guerrero F.D."/>
            <person name="Moolhuijzen P."/>
            <person name="Goolsby J.A."/>
            <person name="Tidwell J."/>
            <person name="Bellgard S.E."/>
            <person name="Bellgard M.I."/>
        </authorList>
    </citation>
    <scope>NUCLEOTIDE SEQUENCE</scope>
    <source>
        <tissue evidence="1">Shoot tissue taken approximately 20 cm above the soil surface</tissue>
    </source>
</reference>
<organism evidence="1">
    <name type="scientific">Arundo donax</name>
    <name type="common">Giant reed</name>
    <name type="synonym">Donax arundinaceus</name>
    <dbReference type="NCBI Taxonomy" id="35708"/>
    <lineage>
        <taxon>Eukaryota</taxon>
        <taxon>Viridiplantae</taxon>
        <taxon>Streptophyta</taxon>
        <taxon>Embryophyta</taxon>
        <taxon>Tracheophyta</taxon>
        <taxon>Spermatophyta</taxon>
        <taxon>Magnoliopsida</taxon>
        <taxon>Liliopsida</taxon>
        <taxon>Poales</taxon>
        <taxon>Poaceae</taxon>
        <taxon>PACMAD clade</taxon>
        <taxon>Arundinoideae</taxon>
        <taxon>Arundineae</taxon>
        <taxon>Arundo</taxon>
    </lineage>
</organism>
<accession>A0A0A9BSV0</accession>
<protein>
    <submittedName>
        <fullName evidence="1">Uncharacterized protein</fullName>
    </submittedName>
</protein>
<dbReference type="AlphaFoldDB" id="A0A0A9BSV0"/>
<evidence type="ECO:0000313" key="1">
    <source>
        <dbReference type="EMBL" id="JAD66391.1"/>
    </source>
</evidence>
<sequence length="30" mass="3327">MPPICALVSCCLIVLRMCDCEDRGCVIVRD</sequence>
<name>A0A0A9BSV0_ARUDO</name>